<organism evidence="6 7">
    <name type="scientific">Pycnococcus provasolii</name>
    <dbReference type="NCBI Taxonomy" id="41880"/>
    <lineage>
        <taxon>Eukaryota</taxon>
        <taxon>Viridiplantae</taxon>
        <taxon>Chlorophyta</taxon>
        <taxon>Pseudoscourfieldiophyceae</taxon>
        <taxon>Pseudoscourfieldiales</taxon>
        <taxon>Pycnococcaceae</taxon>
        <taxon>Pycnococcus</taxon>
    </lineage>
</organism>
<keyword evidence="2" id="KW-0808">Transferase</keyword>
<evidence type="ECO:0000256" key="4">
    <source>
        <dbReference type="SAM" id="MobiDB-lite"/>
    </source>
</evidence>
<dbReference type="OrthoDB" id="276151at2759"/>
<dbReference type="InterPro" id="IPR029063">
    <property type="entry name" value="SAM-dependent_MTases_sf"/>
</dbReference>
<dbReference type="AlphaFoldDB" id="A0A830HNU5"/>
<feature type="signal peptide" evidence="5">
    <location>
        <begin position="1"/>
        <end position="18"/>
    </location>
</feature>
<gene>
    <name evidence="6" type="ORF">PPROV_000549300</name>
</gene>
<evidence type="ECO:0000313" key="6">
    <source>
        <dbReference type="EMBL" id="GHP06749.1"/>
    </source>
</evidence>
<proteinExistence type="predicted"/>
<protein>
    <submittedName>
        <fullName evidence="6">Uncharacterized protein</fullName>
    </submittedName>
</protein>
<dbReference type="GO" id="GO:0032259">
    <property type="term" value="P:methylation"/>
    <property type="evidence" value="ECO:0007669"/>
    <property type="project" value="UniProtKB-KW"/>
</dbReference>
<keyword evidence="5" id="KW-0732">Signal</keyword>
<dbReference type="Gene3D" id="3.40.50.150">
    <property type="entry name" value="Vaccinia Virus protein VP39"/>
    <property type="match status" value="1"/>
</dbReference>
<keyword evidence="1" id="KW-0489">Methyltransferase</keyword>
<comment type="caution">
    <text evidence="6">The sequence shown here is derived from an EMBL/GenBank/DDBJ whole genome shotgun (WGS) entry which is preliminary data.</text>
</comment>
<evidence type="ECO:0000256" key="3">
    <source>
        <dbReference type="ARBA" id="ARBA00022691"/>
    </source>
</evidence>
<evidence type="ECO:0000256" key="5">
    <source>
        <dbReference type="SAM" id="SignalP"/>
    </source>
</evidence>
<reference evidence="6" key="1">
    <citation type="submission" date="2020-10" db="EMBL/GenBank/DDBJ databases">
        <title>Unveiling of a novel bifunctional photoreceptor, Dualchrome1, isolated from a cosmopolitan green alga.</title>
        <authorList>
            <person name="Suzuki S."/>
            <person name="Kawachi M."/>
        </authorList>
    </citation>
    <scope>NUCLEOTIDE SEQUENCE</scope>
    <source>
        <strain evidence="6">NIES 2893</strain>
    </source>
</reference>
<dbReference type="PANTHER" id="PTHR10259:SF11">
    <property type="entry name" value="THIOPURINE S-METHYLTRANSFERASE"/>
    <property type="match status" value="1"/>
</dbReference>
<accession>A0A830HNU5</accession>
<dbReference type="Proteomes" id="UP000660262">
    <property type="component" value="Unassembled WGS sequence"/>
</dbReference>
<evidence type="ECO:0000256" key="2">
    <source>
        <dbReference type="ARBA" id="ARBA00022679"/>
    </source>
</evidence>
<feature type="region of interest" description="Disordered" evidence="4">
    <location>
        <begin position="88"/>
        <end position="107"/>
    </location>
</feature>
<dbReference type="InterPro" id="IPR008854">
    <property type="entry name" value="TPMT"/>
</dbReference>
<evidence type="ECO:0000256" key="1">
    <source>
        <dbReference type="ARBA" id="ARBA00022603"/>
    </source>
</evidence>
<name>A0A830HNU5_9CHLO</name>
<sequence length="368" mass="38950">MAARVMFVMNTLLRGTNASFTSTGKTSSACGVNALGLGSLAFPRAFWTSLVFMGSVGSATLAVASSSSSSSSYDSSFATTPSSPIRCEASAPAAAAPSAEHQNSAAGRLRKWREKNWEQNNTAWHKQAVNGALGKYAHQLLVAPRDGTKAKEIYDAQGGHVVLFPLSGKTLDIVYAATRKEVASVVGVEGVRLAVKEFAREHPSLDLRETKTTPGGGLLGRFLPAIFKDEATATETWEGGRVTILRADWFDATLSDAKATAVFDRGALVAIHPSLRESYVSQLETAVVPGARVLIVGIERQGSASGVAMGPPFHTTVDDIAALFSSERWSAPILLETKGMDDGGPLPERFAKAGLTAVNEQIVLVERK</sequence>
<dbReference type="Pfam" id="PF05724">
    <property type="entry name" value="TPMT"/>
    <property type="match status" value="1"/>
</dbReference>
<dbReference type="SUPFAM" id="SSF53335">
    <property type="entry name" value="S-adenosyl-L-methionine-dependent methyltransferases"/>
    <property type="match status" value="1"/>
</dbReference>
<dbReference type="EMBL" id="BNJQ01000014">
    <property type="protein sequence ID" value="GHP06749.1"/>
    <property type="molecule type" value="Genomic_DNA"/>
</dbReference>
<dbReference type="PROSITE" id="PS51585">
    <property type="entry name" value="SAM_MT_TPMT"/>
    <property type="match status" value="1"/>
</dbReference>
<feature type="compositionally biased region" description="Low complexity" evidence="4">
    <location>
        <begin position="88"/>
        <end position="99"/>
    </location>
</feature>
<keyword evidence="3" id="KW-0949">S-adenosyl-L-methionine</keyword>
<dbReference type="PANTHER" id="PTHR10259">
    <property type="entry name" value="THIOPURINE S-METHYLTRANSFERASE"/>
    <property type="match status" value="1"/>
</dbReference>
<evidence type="ECO:0000313" key="7">
    <source>
        <dbReference type="Proteomes" id="UP000660262"/>
    </source>
</evidence>
<feature type="chain" id="PRO_5032865713" evidence="5">
    <location>
        <begin position="19"/>
        <end position="368"/>
    </location>
</feature>
<dbReference type="GO" id="GO:0008119">
    <property type="term" value="F:thiopurine S-methyltransferase activity"/>
    <property type="evidence" value="ECO:0007669"/>
    <property type="project" value="TreeGrafter"/>
</dbReference>
<keyword evidence="7" id="KW-1185">Reference proteome</keyword>